<dbReference type="CDD" id="cd21631">
    <property type="entry name" value="RHH_CopG_NikR-like"/>
    <property type="match status" value="1"/>
</dbReference>
<organism evidence="2">
    <name type="scientific">Solibacter usitatus (strain Ellin6076)</name>
    <dbReference type="NCBI Taxonomy" id="234267"/>
    <lineage>
        <taxon>Bacteria</taxon>
        <taxon>Pseudomonadati</taxon>
        <taxon>Acidobacteriota</taxon>
        <taxon>Terriglobia</taxon>
        <taxon>Bryobacterales</taxon>
        <taxon>Solibacteraceae</taxon>
        <taxon>Candidatus Solibacter</taxon>
    </lineage>
</organism>
<dbReference type="InParanoid" id="Q01UZ3"/>
<dbReference type="STRING" id="234267.Acid_5575"/>
<dbReference type="InterPro" id="IPR002145">
    <property type="entry name" value="CopG"/>
</dbReference>
<dbReference type="GO" id="GO:0006355">
    <property type="term" value="P:regulation of DNA-templated transcription"/>
    <property type="evidence" value="ECO:0007669"/>
    <property type="project" value="InterPro"/>
</dbReference>
<feature type="domain" description="Ribbon-helix-helix protein CopG" evidence="1">
    <location>
        <begin position="2"/>
        <end position="39"/>
    </location>
</feature>
<dbReference type="eggNOG" id="ENOG502ZXR8">
    <property type="taxonomic scope" value="Bacteria"/>
</dbReference>
<dbReference type="AlphaFoldDB" id="Q01UZ3"/>
<reference evidence="2" key="1">
    <citation type="submission" date="2006-10" db="EMBL/GenBank/DDBJ databases">
        <title>Complete sequence of Solibacter usitatus Ellin6076.</title>
        <authorList>
            <consortium name="US DOE Joint Genome Institute"/>
            <person name="Copeland A."/>
            <person name="Lucas S."/>
            <person name="Lapidus A."/>
            <person name="Barry K."/>
            <person name="Detter J.C."/>
            <person name="Glavina del Rio T."/>
            <person name="Hammon N."/>
            <person name="Israni S."/>
            <person name="Dalin E."/>
            <person name="Tice H."/>
            <person name="Pitluck S."/>
            <person name="Thompson L.S."/>
            <person name="Brettin T."/>
            <person name="Bruce D."/>
            <person name="Han C."/>
            <person name="Tapia R."/>
            <person name="Gilna P."/>
            <person name="Schmutz J."/>
            <person name="Larimer F."/>
            <person name="Land M."/>
            <person name="Hauser L."/>
            <person name="Kyrpides N."/>
            <person name="Mikhailova N."/>
            <person name="Janssen P.H."/>
            <person name="Kuske C.R."/>
            <person name="Richardson P."/>
        </authorList>
    </citation>
    <scope>NUCLEOTIDE SEQUENCE</scope>
    <source>
        <strain evidence="2">Ellin6076</strain>
    </source>
</reference>
<dbReference type="KEGG" id="sus:Acid_5575"/>
<dbReference type="EMBL" id="CP000473">
    <property type="protein sequence ID" value="ABJ86522.1"/>
    <property type="molecule type" value="Genomic_DNA"/>
</dbReference>
<sequence length="79" mass="9212">MRRTQLYLDEALWSALHARAKSEKTTISQLVREAVRELYMGKIEERKEAMQAFVGIRKGVRTKEDAVETVRKLRRGSSF</sequence>
<name>Q01UZ3_SOLUE</name>
<dbReference type="HOGENOM" id="CLU_2604204_0_0_0"/>
<evidence type="ECO:0000313" key="2">
    <source>
        <dbReference type="EMBL" id="ABJ86522.1"/>
    </source>
</evidence>
<protein>
    <recommendedName>
        <fullName evidence="1">Ribbon-helix-helix protein CopG domain-containing protein</fullName>
    </recommendedName>
</protein>
<gene>
    <name evidence="2" type="ordered locus">Acid_5575</name>
</gene>
<dbReference type="Pfam" id="PF01402">
    <property type="entry name" value="RHH_1"/>
    <property type="match status" value="1"/>
</dbReference>
<accession>Q01UZ3</accession>
<dbReference type="OrthoDB" id="129828at2"/>
<evidence type="ECO:0000259" key="1">
    <source>
        <dbReference type="Pfam" id="PF01402"/>
    </source>
</evidence>
<proteinExistence type="predicted"/>